<reference evidence="1" key="1">
    <citation type="submission" date="2022-06" db="EMBL/GenBank/DDBJ databases">
        <authorList>
            <person name="Berger JAMES D."/>
            <person name="Berger JAMES D."/>
        </authorList>
    </citation>
    <scope>NUCLEOTIDE SEQUENCE [LARGE SCALE GENOMIC DNA]</scope>
</reference>
<accession>A0A183VM43</accession>
<dbReference type="OrthoDB" id="6236380at2759"/>
<evidence type="ECO:0000313" key="2">
    <source>
        <dbReference type="WBParaSite" id="TREG1_137370.1"/>
    </source>
</evidence>
<organism evidence="1 2">
    <name type="scientific">Trichobilharzia regenti</name>
    <name type="common">Nasal bird schistosome</name>
    <dbReference type="NCBI Taxonomy" id="157069"/>
    <lineage>
        <taxon>Eukaryota</taxon>
        <taxon>Metazoa</taxon>
        <taxon>Spiralia</taxon>
        <taxon>Lophotrochozoa</taxon>
        <taxon>Platyhelminthes</taxon>
        <taxon>Trematoda</taxon>
        <taxon>Digenea</taxon>
        <taxon>Strigeidida</taxon>
        <taxon>Schistosomatoidea</taxon>
        <taxon>Schistosomatidae</taxon>
        <taxon>Trichobilharzia</taxon>
    </lineage>
</organism>
<evidence type="ECO:0000313" key="1">
    <source>
        <dbReference type="Proteomes" id="UP000050795"/>
    </source>
</evidence>
<name>A0A183VM43_TRIRE</name>
<reference evidence="2" key="2">
    <citation type="submission" date="2023-11" db="UniProtKB">
        <authorList>
            <consortium name="WormBaseParasite"/>
        </authorList>
    </citation>
    <scope>IDENTIFICATION</scope>
</reference>
<protein>
    <submittedName>
        <fullName evidence="2">TIR domain-containing protein</fullName>
    </submittedName>
</protein>
<sequence>MKYKFTLLTPWTLLPTSVPDYDCEDKEATLFSKLLSEHVESQYGWQVFWPTGRGEAFLQNSFNSFENRFLKYSQYALLIVSGENATCLDHIYPRFLVFFTAKQSWADRIIIVFLKKPIYSFIFDTSLLKHPPIIFNGNSSDQWNNDKEAWSRIKELIERK</sequence>
<dbReference type="Proteomes" id="UP000050795">
    <property type="component" value="Unassembled WGS sequence"/>
</dbReference>
<proteinExistence type="predicted"/>
<dbReference type="WBParaSite" id="TREG1_137370.1">
    <property type="protein sequence ID" value="TREG1_137370.1"/>
    <property type="gene ID" value="TREG1_137370"/>
</dbReference>
<keyword evidence="1" id="KW-1185">Reference proteome</keyword>
<dbReference type="AlphaFoldDB" id="A0A183VM43"/>